<sequence>MSEFQLKMPKMGESIDEATVSVWLKKVGENVNAEESVLEVATDKIDSEIPSPVSGKLSKIFFQKKDTVRVGDVIAIIETDEPQSQEEENSKSSELSHAPSELLELSEDVILKEAQAIKDPIAPDLTEYRSISPLVRSMCAAENISTDEIQGIIGSGKNGRITKDDVLDYIKKRGQKIVEEKETSYSTNDQPKVISAQEISFNTSLARENEEIVEMSNTRKIISEHMIRSINTSAHVTSFVEADVTNIVMWRDRVKEDFQKKKKEKITFTPIFIEAIAKTIEDFPMINISIEGDFIIKKKYINIGIATALDNGDLIVPVIKDANKYNLLGLIEQVNDLASRARSGNLNPAETQNGTFTFTNIGTFGNIMGTPIINQPQAAILAAGVISKKVSVIESPQGDSIGIRHKVFLSHSYDHRVIDGYMGGLFVKKVAEYLENFDITRDI</sequence>
<keyword evidence="5 7" id="KW-0450">Lipoyl</keyword>
<dbReference type="RefSeq" id="WP_096687199.1">
    <property type="nucleotide sequence ID" value="NZ_AP014564.1"/>
</dbReference>
<feature type="domain" description="Peripheral subunit-binding (PSBD)" evidence="10">
    <location>
        <begin position="130"/>
        <end position="170"/>
    </location>
</feature>
<dbReference type="AlphaFoldDB" id="A0A1J1DZS0"/>
<dbReference type="PROSITE" id="PS50968">
    <property type="entry name" value="BIOTINYL_LIPOYL"/>
    <property type="match status" value="1"/>
</dbReference>
<proteinExistence type="inferred from homology"/>
<keyword evidence="6 7" id="KW-0012">Acyltransferase</keyword>
<dbReference type="GO" id="GO:0005737">
    <property type="term" value="C:cytoplasm"/>
    <property type="evidence" value="ECO:0007669"/>
    <property type="project" value="TreeGrafter"/>
</dbReference>
<dbReference type="EMBL" id="AP014564">
    <property type="protein sequence ID" value="BAV95423.1"/>
    <property type="molecule type" value="Genomic_DNA"/>
</dbReference>
<reference evidence="11 12" key="1">
    <citation type="submission" date="2014-03" db="EMBL/GenBank/DDBJ databases">
        <title>complete genome sequence of Flavobacteriaceae bacterium JBKA-6.</title>
        <authorList>
            <person name="Takano T."/>
            <person name="Nakamura Y."/>
            <person name="Takuma S."/>
            <person name="Yasuike M."/>
            <person name="Matsuyama T."/>
            <person name="Sakai T."/>
            <person name="Fujiwara A."/>
            <person name="Kimoto K."/>
            <person name="Fukuda Y."/>
            <person name="Kondo H."/>
            <person name="Hirono I."/>
            <person name="Nakayasu C."/>
        </authorList>
    </citation>
    <scope>NUCLEOTIDE SEQUENCE [LARGE SCALE GENOMIC DNA]</scope>
    <source>
        <strain evidence="11 12">JBKA-6</strain>
    </source>
</reference>
<organism evidence="11 12">
    <name type="scientific">Ichthyobacterium seriolicida</name>
    <dbReference type="NCBI Taxonomy" id="242600"/>
    <lineage>
        <taxon>Bacteria</taxon>
        <taxon>Pseudomonadati</taxon>
        <taxon>Bacteroidota</taxon>
        <taxon>Flavobacteriia</taxon>
        <taxon>Flavobacteriales</taxon>
        <taxon>Ichthyobacteriaceae</taxon>
        <taxon>Ichthyobacterium</taxon>
    </lineage>
</organism>
<dbReference type="PROSITE" id="PS51826">
    <property type="entry name" value="PSBD"/>
    <property type="match status" value="1"/>
</dbReference>
<dbReference type="SUPFAM" id="SSF51230">
    <property type="entry name" value="Single hybrid motif"/>
    <property type="match status" value="1"/>
</dbReference>
<dbReference type="Gene3D" id="3.30.559.10">
    <property type="entry name" value="Chloramphenicol acetyltransferase-like domain"/>
    <property type="match status" value="1"/>
</dbReference>
<evidence type="ECO:0000313" key="12">
    <source>
        <dbReference type="Proteomes" id="UP000243197"/>
    </source>
</evidence>
<dbReference type="InterPro" id="IPR003016">
    <property type="entry name" value="2-oxoA_DH_lipoyl-BS"/>
</dbReference>
<comment type="cofactor">
    <cofactor evidence="1 7">
        <name>(R)-lipoate</name>
        <dbReference type="ChEBI" id="CHEBI:83088"/>
    </cofactor>
</comment>
<dbReference type="PANTHER" id="PTHR43178:SF5">
    <property type="entry name" value="LIPOAMIDE ACYLTRANSFERASE COMPONENT OF BRANCHED-CHAIN ALPHA-KETO ACID DEHYDROGENASE COMPLEX, MITOCHONDRIAL"/>
    <property type="match status" value="1"/>
</dbReference>
<dbReference type="Gene3D" id="4.10.320.10">
    <property type="entry name" value="E3-binding domain"/>
    <property type="match status" value="1"/>
</dbReference>
<protein>
    <recommendedName>
        <fullName evidence="7">Dihydrolipoamide acetyltransferase component of pyruvate dehydrogenase complex</fullName>
        <ecNumber evidence="7">2.3.1.-</ecNumber>
    </recommendedName>
</protein>
<dbReference type="InterPro" id="IPR011053">
    <property type="entry name" value="Single_hybrid_motif"/>
</dbReference>
<dbReference type="PROSITE" id="PS00189">
    <property type="entry name" value="LIPOYL"/>
    <property type="match status" value="1"/>
</dbReference>
<dbReference type="Pfam" id="PF00364">
    <property type="entry name" value="Biotin_lipoyl"/>
    <property type="match status" value="1"/>
</dbReference>
<dbReference type="Pfam" id="PF00198">
    <property type="entry name" value="2-oxoacid_dh"/>
    <property type="match status" value="1"/>
</dbReference>
<gene>
    <name evidence="11" type="ORF">JBKA6_1410</name>
</gene>
<name>A0A1J1DZS0_9FLAO</name>
<evidence type="ECO:0000256" key="2">
    <source>
        <dbReference type="ARBA" id="ARBA00007317"/>
    </source>
</evidence>
<evidence type="ECO:0000256" key="6">
    <source>
        <dbReference type="ARBA" id="ARBA00023315"/>
    </source>
</evidence>
<evidence type="ECO:0000256" key="7">
    <source>
        <dbReference type="RuleBase" id="RU003423"/>
    </source>
</evidence>
<dbReference type="EC" id="2.3.1.-" evidence="7"/>
<dbReference type="Gene3D" id="2.40.50.100">
    <property type="match status" value="1"/>
</dbReference>
<comment type="subunit">
    <text evidence="3">Forms a 24-polypeptide structural core with octahedral symmetry.</text>
</comment>
<dbReference type="KEGG" id="ise:JBKA6_1410"/>
<evidence type="ECO:0000259" key="9">
    <source>
        <dbReference type="PROSITE" id="PS50968"/>
    </source>
</evidence>
<dbReference type="GO" id="GO:0031405">
    <property type="term" value="F:lipoic acid binding"/>
    <property type="evidence" value="ECO:0007669"/>
    <property type="project" value="TreeGrafter"/>
</dbReference>
<comment type="similarity">
    <text evidence="2 7">Belongs to the 2-oxoacid dehydrogenase family.</text>
</comment>
<dbReference type="SUPFAM" id="SSF52777">
    <property type="entry name" value="CoA-dependent acyltransferases"/>
    <property type="match status" value="1"/>
</dbReference>
<dbReference type="InterPro" id="IPR000089">
    <property type="entry name" value="Biotin_lipoyl"/>
</dbReference>
<evidence type="ECO:0000256" key="5">
    <source>
        <dbReference type="ARBA" id="ARBA00022823"/>
    </source>
</evidence>
<evidence type="ECO:0000256" key="3">
    <source>
        <dbReference type="ARBA" id="ARBA00011484"/>
    </source>
</evidence>
<dbReference type="InterPro" id="IPR004167">
    <property type="entry name" value="PSBD"/>
</dbReference>
<keyword evidence="4 7" id="KW-0808">Transferase</keyword>
<dbReference type="CDD" id="cd06849">
    <property type="entry name" value="lipoyl_domain"/>
    <property type="match status" value="1"/>
</dbReference>
<evidence type="ECO:0000259" key="10">
    <source>
        <dbReference type="PROSITE" id="PS51826"/>
    </source>
</evidence>
<dbReference type="InterPro" id="IPR036625">
    <property type="entry name" value="E3-bd_dom_sf"/>
</dbReference>
<dbReference type="PANTHER" id="PTHR43178">
    <property type="entry name" value="DIHYDROLIPOAMIDE ACETYLTRANSFERASE COMPONENT OF PYRUVATE DEHYDROGENASE COMPLEX"/>
    <property type="match status" value="1"/>
</dbReference>
<evidence type="ECO:0000256" key="4">
    <source>
        <dbReference type="ARBA" id="ARBA00022679"/>
    </source>
</evidence>
<dbReference type="GO" id="GO:0016407">
    <property type="term" value="F:acetyltransferase activity"/>
    <property type="evidence" value="ECO:0007669"/>
    <property type="project" value="TreeGrafter"/>
</dbReference>
<dbReference type="InterPro" id="IPR023213">
    <property type="entry name" value="CAT-like_dom_sf"/>
</dbReference>
<evidence type="ECO:0000313" key="11">
    <source>
        <dbReference type="EMBL" id="BAV95423.1"/>
    </source>
</evidence>
<accession>A0A1J1DZS0</accession>
<feature type="domain" description="Lipoyl-binding" evidence="9">
    <location>
        <begin position="3"/>
        <end position="78"/>
    </location>
</feature>
<dbReference type="OrthoDB" id="9805770at2"/>
<keyword evidence="12" id="KW-1185">Reference proteome</keyword>
<dbReference type="InterPro" id="IPR001078">
    <property type="entry name" value="2-oxoacid_DH_actylTfrase"/>
</dbReference>
<dbReference type="Proteomes" id="UP000243197">
    <property type="component" value="Chromosome"/>
</dbReference>
<dbReference type="InterPro" id="IPR050743">
    <property type="entry name" value="2-oxoacid_DH_E2_comp"/>
</dbReference>
<feature type="region of interest" description="Disordered" evidence="8">
    <location>
        <begin position="79"/>
        <end position="99"/>
    </location>
</feature>
<dbReference type="Pfam" id="PF02817">
    <property type="entry name" value="E3_binding"/>
    <property type="match status" value="1"/>
</dbReference>
<evidence type="ECO:0000256" key="8">
    <source>
        <dbReference type="SAM" id="MobiDB-lite"/>
    </source>
</evidence>
<dbReference type="SUPFAM" id="SSF47005">
    <property type="entry name" value="Peripheral subunit-binding domain of 2-oxo acid dehydrogenase complex"/>
    <property type="match status" value="1"/>
</dbReference>
<evidence type="ECO:0000256" key="1">
    <source>
        <dbReference type="ARBA" id="ARBA00001938"/>
    </source>
</evidence>